<gene>
    <name evidence="1" type="ORF">A2828_03860</name>
</gene>
<dbReference type="EMBL" id="MHSR01000008">
    <property type="protein sequence ID" value="OHA47077.1"/>
    <property type="molecule type" value="Genomic_DNA"/>
</dbReference>
<organism evidence="1 2">
    <name type="scientific">Candidatus Terrybacteria bacterium RIFCSPHIGHO2_01_FULL_43_35</name>
    <dbReference type="NCBI Taxonomy" id="1802361"/>
    <lineage>
        <taxon>Bacteria</taxon>
        <taxon>Candidatus Terryibacteriota</taxon>
    </lineage>
</organism>
<proteinExistence type="predicted"/>
<evidence type="ECO:0000313" key="2">
    <source>
        <dbReference type="Proteomes" id="UP000178869"/>
    </source>
</evidence>
<dbReference type="Proteomes" id="UP000178869">
    <property type="component" value="Unassembled WGS sequence"/>
</dbReference>
<name>A0A1G2PFK9_9BACT</name>
<dbReference type="AlphaFoldDB" id="A0A1G2PFK9"/>
<evidence type="ECO:0000313" key="1">
    <source>
        <dbReference type="EMBL" id="OHA47077.1"/>
    </source>
</evidence>
<accession>A0A1G2PFK9</accession>
<protein>
    <submittedName>
        <fullName evidence="1">Uncharacterized protein</fullName>
    </submittedName>
</protein>
<comment type="caution">
    <text evidence="1">The sequence shown here is derived from an EMBL/GenBank/DDBJ whole genome shotgun (WGS) entry which is preliminary data.</text>
</comment>
<sequence length="159" mass="18112">MASGSDVLSRIRDREDGVNESKPYFAITNAPGPFRLLTTMIEMYEKHGNSHVVDLTVRAILDSGLELLGHDREFKIPFEFVLQGPTTSVGHGSDQPRNIRLLGRFLITNHVQSGYSPYVDPRKAAPVLDEWQWEAIFNPETRKGLVLRLKEPLPWEWTL</sequence>
<reference evidence="1 2" key="1">
    <citation type="journal article" date="2016" name="Nat. Commun.">
        <title>Thousands of microbial genomes shed light on interconnected biogeochemical processes in an aquifer system.</title>
        <authorList>
            <person name="Anantharaman K."/>
            <person name="Brown C.T."/>
            <person name="Hug L.A."/>
            <person name="Sharon I."/>
            <person name="Castelle C.J."/>
            <person name="Probst A.J."/>
            <person name="Thomas B.C."/>
            <person name="Singh A."/>
            <person name="Wilkins M.J."/>
            <person name="Karaoz U."/>
            <person name="Brodie E.L."/>
            <person name="Williams K.H."/>
            <person name="Hubbard S.S."/>
            <person name="Banfield J.F."/>
        </authorList>
    </citation>
    <scope>NUCLEOTIDE SEQUENCE [LARGE SCALE GENOMIC DNA]</scope>
</reference>